<feature type="region of interest" description="Disordered" evidence="1">
    <location>
        <begin position="233"/>
        <end position="256"/>
    </location>
</feature>
<evidence type="ECO:0000256" key="1">
    <source>
        <dbReference type="SAM" id="MobiDB-lite"/>
    </source>
</evidence>
<feature type="region of interest" description="Disordered" evidence="1">
    <location>
        <begin position="1"/>
        <end position="59"/>
    </location>
</feature>
<evidence type="ECO:0000313" key="2">
    <source>
        <dbReference type="EMBL" id="CDJ54282.1"/>
    </source>
</evidence>
<feature type="compositionally biased region" description="Polar residues" evidence="1">
    <location>
        <begin position="1"/>
        <end position="43"/>
    </location>
</feature>
<evidence type="ECO:0000313" key="3">
    <source>
        <dbReference type="Proteomes" id="UP000030750"/>
    </source>
</evidence>
<dbReference type="AlphaFoldDB" id="U6LVA9"/>
<accession>U6LVA9</accession>
<feature type="compositionally biased region" description="Low complexity" evidence="1">
    <location>
        <begin position="130"/>
        <end position="147"/>
    </location>
</feature>
<gene>
    <name evidence="2" type="ORF">EBH_0044180</name>
</gene>
<reference evidence="2" key="2">
    <citation type="submission" date="2013-10" db="EMBL/GenBank/DDBJ databases">
        <authorList>
            <person name="Aslett M."/>
        </authorList>
    </citation>
    <scope>NUCLEOTIDE SEQUENCE [LARGE SCALE GENOMIC DNA]</scope>
    <source>
        <strain evidence="2">Houghton</strain>
    </source>
</reference>
<keyword evidence="3" id="KW-1185">Reference proteome</keyword>
<sequence>MEPASGTSASRHASRLATPSSPDSGVHSLASQTGALTQNASTSAPPPAPRPAQLVEQNPLLGRVTIPELPLSSLPGLPVEATSAASRAQPGAVPPTLPPIIPLKASPTPPRIEGVSGSYPAIYPRTETATTSTLRTAPPLTLTPQPSIISTRTLPSTGPSVVYSLPAVQYGAQQTHLTGSPFIPLSKIYEAPLTPIPPTPITLTSAATGAHPHAAPSSLPPIIPLKAIPALPRTARPGGSNPAAGPKPDTAATFSPRTATPATLTTVPSIISSKALPCTGPTVVSINPTGNNGPQQTLQTGSTLPPLSKVYEVPPTPITSMPLAVDSAASLANPPAVPTTPSAIVPFQASPGAPRTMRGTGSYPAICPKPDILTTLTPRSGTSATLTTQPIIPSTVLPCTGPTAVSYTQTGDYGPTQTLQTGNSLPPLSKIYEVPPTPIPLASLPVSLPPSITQPHAISPTSLPIIPLNSIHAPPRTARAGGPYPAIRPKADISTTFTARTFTTPTLATQPSYKSSRWLPGTGPTVDYSTPIGHYGEQQTRQTRSTLFLPSKMYEIPPTPLPTTPRAVKSAPSLAQLHAFPPPPPLIIPVKASPDPLPTARGSGCCPEICGRPSKATTFTPQTATPATVISQPSFKSSRAVPWTRTTMVSPTPIGHYGPQQTLHTGSPFFPHSKVYEVSPTSIPAVPLVVDSAVPLAQPQAVPPTLPQIIPLQVAPAPHRTARAGGCCPAICPKPEAATAFTPSTAAAVTLTPYPSFVTSRMFPVTPSPNVYSTPVGHYISPQVDPTGGAKLPHTENRCPFSLQECNWPSNGGL</sequence>
<name>U6LVA9_9EIME</name>
<feature type="region of interest" description="Disordered" evidence="1">
    <location>
        <begin position="130"/>
        <end position="153"/>
    </location>
</feature>
<proteinExistence type="predicted"/>
<reference evidence="2" key="1">
    <citation type="submission" date="2013-10" db="EMBL/GenBank/DDBJ databases">
        <title>Genomic analysis of the causative agents of coccidiosis in chickens.</title>
        <authorList>
            <person name="Reid A.J."/>
            <person name="Blake D."/>
            <person name="Billington K."/>
            <person name="Browne H."/>
            <person name="Dunn M."/>
            <person name="Hung S."/>
            <person name="Kawahara F."/>
            <person name="Miranda-Saavedra D."/>
            <person name="Mourier T."/>
            <person name="Nagra H."/>
            <person name="Otto T.D."/>
            <person name="Rawlings N."/>
            <person name="Sanchez A."/>
            <person name="Sanders M."/>
            <person name="Subramaniam C."/>
            <person name="Tay Y."/>
            <person name="Dear P."/>
            <person name="Doerig C."/>
            <person name="Gruber A."/>
            <person name="Parkinson J."/>
            <person name="Shirley M."/>
            <person name="Wan K.L."/>
            <person name="Berriman M."/>
            <person name="Tomley F."/>
            <person name="Pain A."/>
        </authorList>
    </citation>
    <scope>NUCLEOTIDE SEQUENCE [LARGE SCALE GENOMIC DNA]</scope>
    <source>
        <strain evidence="2">Houghton</strain>
    </source>
</reference>
<protein>
    <submittedName>
        <fullName evidence="2">Beta strand repeat-containing protein, related</fullName>
    </submittedName>
</protein>
<dbReference type="VEuPathDB" id="ToxoDB:EBH_0044180"/>
<organism evidence="2 3">
    <name type="scientific">Eimeria brunetti</name>
    <dbReference type="NCBI Taxonomy" id="51314"/>
    <lineage>
        <taxon>Eukaryota</taxon>
        <taxon>Sar</taxon>
        <taxon>Alveolata</taxon>
        <taxon>Apicomplexa</taxon>
        <taxon>Conoidasida</taxon>
        <taxon>Coccidia</taxon>
        <taxon>Eucoccidiorida</taxon>
        <taxon>Eimeriorina</taxon>
        <taxon>Eimeriidae</taxon>
        <taxon>Eimeria</taxon>
    </lineage>
</organism>
<dbReference type="EMBL" id="HG715678">
    <property type="protein sequence ID" value="CDJ54282.1"/>
    <property type="molecule type" value="Genomic_DNA"/>
</dbReference>
<dbReference type="Proteomes" id="UP000030750">
    <property type="component" value="Unassembled WGS sequence"/>
</dbReference>